<dbReference type="CDD" id="cd00060">
    <property type="entry name" value="FHA"/>
    <property type="match status" value="1"/>
</dbReference>
<dbReference type="Gene3D" id="2.60.200.20">
    <property type="match status" value="1"/>
</dbReference>
<dbReference type="PROSITE" id="PS50006">
    <property type="entry name" value="FHA_DOMAIN"/>
    <property type="match status" value="1"/>
</dbReference>
<evidence type="ECO:0000313" key="3">
    <source>
        <dbReference type="Proteomes" id="UP000252558"/>
    </source>
</evidence>
<dbReference type="Proteomes" id="UP000252558">
    <property type="component" value="Unassembled WGS sequence"/>
</dbReference>
<proteinExistence type="predicted"/>
<reference evidence="2 3" key="1">
    <citation type="submission" date="2018-07" db="EMBL/GenBank/DDBJ databases">
        <title>Corallincola holothuriorum sp. nov., a new facultative anaerobe isolated from sea cucumber Apostichopus japonicus.</title>
        <authorList>
            <person name="Xia H."/>
        </authorList>
    </citation>
    <scope>NUCLEOTIDE SEQUENCE [LARGE SCALE GENOMIC DNA]</scope>
    <source>
        <strain evidence="2 3">C4</strain>
    </source>
</reference>
<dbReference type="AlphaFoldDB" id="A0A368NJZ3"/>
<dbReference type="InterPro" id="IPR008984">
    <property type="entry name" value="SMAD_FHA_dom_sf"/>
</dbReference>
<dbReference type="RefSeq" id="WP_114337522.1">
    <property type="nucleotide sequence ID" value="NZ_QPID01000003.1"/>
</dbReference>
<dbReference type="Pfam" id="PF00498">
    <property type="entry name" value="FHA"/>
    <property type="match status" value="1"/>
</dbReference>
<dbReference type="SUPFAM" id="SSF49879">
    <property type="entry name" value="SMAD/FHA domain"/>
    <property type="match status" value="1"/>
</dbReference>
<dbReference type="PANTHER" id="PTHR23308">
    <property type="entry name" value="NUCLEAR INHIBITOR OF PROTEIN PHOSPHATASE-1"/>
    <property type="match status" value="1"/>
</dbReference>
<dbReference type="InterPro" id="IPR050923">
    <property type="entry name" value="Cell_Proc_Reg/RNA_Proc"/>
</dbReference>
<gene>
    <name evidence="2" type="ORF">DU002_06275</name>
</gene>
<dbReference type="EMBL" id="QPID01000003">
    <property type="protein sequence ID" value="RCU50927.1"/>
    <property type="molecule type" value="Genomic_DNA"/>
</dbReference>
<comment type="caution">
    <text evidence="2">The sequence shown here is derived from an EMBL/GenBank/DDBJ whole genome shotgun (WGS) entry which is preliminary data.</text>
</comment>
<dbReference type="OrthoDB" id="5762105at2"/>
<name>A0A368NJZ3_9GAMM</name>
<dbReference type="InterPro" id="IPR000253">
    <property type="entry name" value="FHA_dom"/>
</dbReference>
<protein>
    <submittedName>
        <fullName evidence="2">FHA domain-containing protein</fullName>
    </submittedName>
</protein>
<keyword evidence="3" id="KW-1185">Reference proteome</keyword>
<dbReference type="SMART" id="SM00240">
    <property type="entry name" value="FHA"/>
    <property type="match status" value="1"/>
</dbReference>
<accession>A0A368NJZ3</accession>
<evidence type="ECO:0000259" key="1">
    <source>
        <dbReference type="PROSITE" id="PS50006"/>
    </source>
</evidence>
<evidence type="ECO:0000313" key="2">
    <source>
        <dbReference type="EMBL" id="RCU50927.1"/>
    </source>
</evidence>
<feature type="domain" description="FHA" evidence="1">
    <location>
        <begin position="6"/>
        <end position="56"/>
    </location>
</feature>
<organism evidence="2 3">
    <name type="scientific">Corallincola holothuriorum</name>
    <dbReference type="NCBI Taxonomy" id="2282215"/>
    <lineage>
        <taxon>Bacteria</taxon>
        <taxon>Pseudomonadati</taxon>
        <taxon>Pseudomonadota</taxon>
        <taxon>Gammaproteobacteria</taxon>
        <taxon>Alteromonadales</taxon>
        <taxon>Psychromonadaceae</taxon>
        <taxon>Corallincola</taxon>
    </lineage>
</organism>
<sequence length="103" mass="11165">MAIRAYSIGRSAHNDIVVNDASVSGRHAELVQAADGRLYLSDCQSTNGSFVDNNGQWQPLVQSFIEPQQTLRLGNITITAQQLLQQLNGSGPKRHPGTGEVYS</sequence>